<dbReference type="RefSeq" id="WP_138457160.1">
    <property type="nucleotide sequence ID" value="NZ_VBUU01000019.1"/>
</dbReference>
<feature type="compositionally biased region" description="Polar residues" evidence="1">
    <location>
        <begin position="467"/>
        <end position="478"/>
    </location>
</feature>
<reference evidence="5 6" key="1">
    <citation type="submission" date="2019-05" db="EMBL/GenBank/DDBJ databases">
        <title>Genomes sequences of two Nocardia cyriacigeorgica environmental isolates, type strains Nocardia asteroides ATCC 19247 and Nocardia cyriacigeorgica DSM 44484.</title>
        <authorList>
            <person name="Vautrin F."/>
            <person name="Bergeron E."/>
            <person name="Dubost A."/>
            <person name="Abrouk D."/>
            <person name="Rodriguez Nava V."/>
            <person name="Pujic P."/>
        </authorList>
    </citation>
    <scope>NUCLEOTIDE SEQUENCE [LARGE SCALE GENOMIC DNA]</scope>
    <source>
        <strain evidence="5 6">EML 1456</strain>
    </source>
</reference>
<dbReference type="InterPro" id="IPR057746">
    <property type="entry name" value="CpnT-like_N"/>
</dbReference>
<proteinExistence type="predicted"/>
<feature type="compositionally biased region" description="Polar residues" evidence="1">
    <location>
        <begin position="939"/>
        <end position="960"/>
    </location>
</feature>
<feature type="compositionally biased region" description="Polar residues" evidence="1">
    <location>
        <begin position="702"/>
        <end position="719"/>
    </location>
</feature>
<gene>
    <name evidence="5" type="ORF">FEK35_18135</name>
</gene>
<feature type="compositionally biased region" description="Low complexity" evidence="1">
    <location>
        <begin position="308"/>
        <end position="319"/>
    </location>
</feature>
<comment type="caution">
    <text evidence="5">The sequence shown here is derived from an EMBL/GenBank/DDBJ whole genome shotgun (WGS) entry which is preliminary data.</text>
</comment>
<feature type="compositionally biased region" description="Low complexity" evidence="1">
    <location>
        <begin position="738"/>
        <end position="755"/>
    </location>
</feature>
<accession>A0A5R8PBS6</accession>
<feature type="compositionally biased region" description="Polar residues" evidence="1">
    <location>
        <begin position="406"/>
        <end position="419"/>
    </location>
</feature>
<feature type="region of interest" description="Disordered" evidence="1">
    <location>
        <begin position="1443"/>
        <end position="1716"/>
    </location>
</feature>
<feature type="region of interest" description="Disordered" evidence="1">
    <location>
        <begin position="1076"/>
        <end position="1095"/>
    </location>
</feature>
<evidence type="ECO:0000259" key="4">
    <source>
        <dbReference type="Pfam" id="PF25547"/>
    </source>
</evidence>
<feature type="compositionally biased region" description="Low complexity" evidence="1">
    <location>
        <begin position="437"/>
        <end position="466"/>
    </location>
</feature>
<feature type="compositionally biased region" description="Polar residues" evidence="1">
    <location>
        <begin position="1667"/>
        <end position="1686"/>
    </location>
</feature>
<dbReference type="Pfam" id="PF15644">
    <property type="entry name" value="Gln_amidase"/>
    <property type="match status" value="1"/>
</dbReference>
<feature type="region of interest" description="Disordered" evidence="1">
    <location>
        <begin position="292"/>
        <end position="1070"/>
    </location>
</feature>
<feature type="compositionally biased region" description="Pro residues" evidence="1">
    <location>
        <begin position="1044"/>
        <end position="1063"/>
    </location>
</feature>
<evidence type="ECO:0008006" key="7">
    <source>
        <dbReference type="Google" id="ProtNLM"/>
    </source>
</evidence>
<feature type="compositionally biased region" description="Low complexity" evidence="1">
    <location>
        <begin position="500"/>
        <end position="513"/>
    </location>
</feature>
<evidence type="ECO:0000256" key="1">
    <source>
        <dbReference type="SAM" id="MobiDB-lite"/>
    </source>
</evidence>
<feature type="compositionally biased region" description="Low complexity" evidence="1">
    <location>
        <begin position="638"/>
        <end position="647"/>
    </location>
</feature>
<feature type="domain" description="Outer membrane channel protein CpnT-like N-terminal" evidence="4">
    <location>
        <begin position="5"/>
        <end position="151"/>
    </location>
</feature>
<feature type="compositionally biased region" description="Polar residues" evidence="1">
    <location>
        <begin position="1443"/>
        <end position="1459"/>
    </location>
</feature>
<feature type="compositionally biased region" description="Low complexity" evidence="1">
    <location>
        <begin position="779"/>
        <end position="788"/>
    </location>
</feature>
<dbReference type="Pfam" id="PF15532">
    <property type="entry name" value="Ntox30"/>
    <property type="match status" value="1"/>
</dbReference>
<dbReference type="EMBL" id="VBUU01000019">
    <property type="protein sequence ID" value="TLG06287.1"/>
    <property type="molecule type" value="Genomic_DNA"/>
</dbReference>
<feature type="compositionally biased region" description="Polar residues" evidence="1">
    <location>
        <begin position="1584"/>
        <end position="1600"/>
    </location>
</feature>
<dbReference type="Pfam" id="PF25547">
    <property type="entry name" value="WXG100_2"/>
    <property type="match status" value="1"/>
</dbReference>
<feature type="domain" description="Tox-PL" evidence="3">
    <location>
        <begin position="1301"/>
        <end position="1419"/>
    </location>
</feature>
<dbReference type="InterPro" id="IPR028908">
    <property type="entry name" value="Tox-PL_dom"/>
</dbReference>
<name>A0A5R8PBS6_9NOCA</name>
<evidence type="ECO:0000259" key="2">
    <source>
        <dbReference type="Pfam" id="PF15532"/>
    </source>
</evidence>
<feature type="compositionally biased region" description="Low complexity" evidence="1">
    <location>
        <begin position="654"/>
        <end position="674"/>
    </location>
</feature>
<feature type="compositionally biased region" description="Low complexity" evidence="1">
    <location>
        <begin position="988"/>
        <end position="997"/>
    </location>
</feature>
<organism evidence="5 6">
    <name type="scientific">Nocardia cyriacigeorgica</name>
    <dbReference type="NCBI Taxonomy" id="135487"/>
    <lineage>
        <taxon>Bacteria</taxon>
        <taxon>Bacillati</taxon>
        <taxon>Actinomycetota</taxon>
        <taxon>Actinomycetes</taxon>
        <taxon>Mycobacteriales</taxon>
        <taxon>Nocardiaceae</taxon>
        <taxon>Nocardia</taxon>
    </lineage>
</organism>
<dbReference type="OrthoDB" id="4554584at2"/>
<protein>
    <recommendedName>
        <fullName evidence="7">Tox-PL domain-containing protein</fullName>
    </recommendedName>
</protein>
<dbReference type="InterPro" id="IPR029111">
    <property type="entry name" value="Ntox30"/>
</dbReference>
<sequence length="1823" mass="189229">MGIEIPEALQWAAKYVVGAGDWPEGDETAMRRMADAYTTAATTFDDLGDDAQRQVNQLLSALDGQTADAIEAFWKKLGNNDGALSALTELLRNQADVVDDGANDIEHTKLMIIAQLVIFAVEMAAALAAAATGVGAPAGAAAGAAARVATQITIRMLMKQLLQRIVSRVVKEAALGALEEGGLDLGIRLIQAAKGDRELSRGDFTAVWQSAAGGAIGGAISGGLGREGGLTNGVGEGAGNALGNRAKQFATDYATEVASDIGSQAAMAAITGEEFELSADTFTSAAAGAAQNQFDRGGDDGGDDEPGNEPGNDPESGGNDPEAQDNDNSDRGDNNNDPSGNDGDRSGNDGQGGNQNPNNAGSDGNRSGNQNPPNNPASNDGDRSGNNPSGNNNPGGENSPTNTGNQPGQTTPANASTNDGNGNGNGNGNEPPTRTQPGDPTNTGSNNNPTGTGENPATNTNAGNEPSQTAPVGSNDSGHGNEPPTPTQPTPVGSLDLPEQDSPTTSPDQTPSPLDLPSQAPAPAQEPTPLDLPNQNPAPTQEPSPLDLPSQDPAPTQEPTPLDLPDQNPTPSRADDPLDLPDQDGQPTQAPRPLDLPPQDSPAEQTPSPLDLPAPNTPTDPDAQSTTGAPLTVAPSNTTAAAATATAPSLDGGTQTTSPSATPTPTSTPLASPQSPTPTTQPGPSPQAAGPASTRPTPPSNSPARPTSPRRNNPGTQPNSPTSTGSDAPTSTPPPSPQGSTPATSPAPTPRSGASDPTPPSNDSTEPAAPTRDPVATDPESPQPTETHPTPPPNRPGYDPTIHKYVAHFNDGRPIPRDPFFAGEDNPHIGRYQPTEAEFQAERAQLAANPPESATPEQNPPASDHTRPDPTAITAPPPSRAELGSSSDPAPSLNDGIPATGAPTGTSPASTDLHDFTNLEAHRARTQLPSWWPNPARDQANNFPAPSPSTTNQHYPNSTFPDARAPESTPPASPTRNEPSVAHGHPHSTTPSRAALSTPPPTTTPQSTAPQGIDHSLEHHRDPGASNPGRTHNPIPNTPGTHPHSPPPRPHPHTPPPNNPPRQTPADQARAARQFYRNQPPVDGRVTRVSSNHTGRPAYEIRRHRLPSGEHVSVLTVRVHLAPGQNVGPADLQRLMRNTEYAIDHSFNTAPQLLGGDRLLVDVEFTSNPADAHIQAGTRRGIGDFTSWSVDSSPAHLTDNLRLHIGLTPSMTDNAGFDQDELRRLSNDIAATNTDTPLSNPSDLRVNSPGRLREVELAAYQHAVEDSLRNGSEFTVGADPRTHPYGQLINDGGPNFPGRSNNCLDCSLSALSSFYGNPQVSAPRWRDRLPDGTLDRFRGEAGGLGRAASWLNGSWRRHGTTGAPIADQFAELHNQVAAMGPGSSAIVHNSWTQGGSHATVIVYPIGASGPVWWDPQSGKTSDTPPDWMVQASNGLESILISPQQGASNAGTAGPNQSASGAVPGPDLSQSTAHHSRDGVRLGGSAEPDSGGTRERSRPWAGELRSEQADRSGDGPSQSPSESDRRGIRRGDQERAADSGLPGVPTGVAGTSRPDTGDSPGNRVSGPSNAPDRAPAATDQRPAGDQQTDPRIPNQHSSTTPGVPGSTGVDGMAQSSGRDLAPDRDIRVLGTDSGSSHRTEEPHPTSLTPNHAAPEPSPAPEHPSDPSGPTQQPGESNTEAPMTSEDGQSAEAPEETEHPEADSEAGPGPWNMHGIDPMRVVPDHASVRQLTPDSNGGAQYGLEFKWVDSEGRTVRLRIHGPDGTAPPGSNAAEGDTYRIQFGGRYQDASGQLYPRNVHNPNSPHYDAEAANNTHIPWPPDQIGL</sequence>
<feature type="compositionally biased region" description="Polar residues" evidence="1">
    <location>
        <begin position="533"/>
        <end position="543"/>
    </location>
</feature>
<feature type="compositionally biased region" description="Basic and acidic residues" evidence="1">
    <location>
        <begin position="1521"/>
        <end position="1536"/>
    </location>
</feature>
<feature type="compositionally biased region" description="Low complexity" evidence="1">
    <location>
        <begin position="720"/>
        <end position="730"/>
    </location>
</feature>
<feature type="compositionally biased region" description="Pro residues" evidence="1">
    <location>
        <begin position="675"/>
        <end position="685"/>
    </location>
</feature>
<feature type="compositionally biased region" description="Basic and acidic residues" evidence="1">
    <location>
        <begin position="912"/>
        <end position="923"/>
    </location>
</feature>
<feature type="compositionally biased region" description="Basic and acidic residues" evidence="1">
    <location>
        <begin position="1491"/>
        <end position="1512"/>
    </location>
</feature>
<feature type="compositionally biased region" description="Polar residues" evidence="1">
    <location>
        <begin position="619"/>
        <end position="637"/>
    </location>
</feature>
<evidence type="ECO:0000313" key="5">
    <source>
        <dbReference type="EMBL" id="TLG06287.1"/>
    </source>
</evidence>
<feature type="domain" description="Bacterial toxin 30" evidence="2">
    <location>
        <begin position="1715"/>
        <end position="1817"/>
    </location>
</feature>
<feature type="compositionally biased region" description="Low complexity" evidence="1">
    <location>
        <begin position="384"/>
        <end position="405"/>
    </location>
</feature>
<evidence type="ECO:0000259" key="3">
    <source>
        <dbReference type="Pfam" id="PF15644"/>
    </source>
</evidence>
<feature type="compositionally biased region" description="Polar residues" evidence="1">
    <location>
        <begin position="360"/>
        <end position="372"/>
    </location>
</feature>
<feature type="region of interest" description="Disordered" evidence="1">
    <location>
        <begin position="1788"/>
        <end position="1823"/>
    </location>
</feature>
<dbReference type="Proteomes" id="UP000308349">
    <property type="component" value="Unassembled WGS sequence"/>
</dbReference>
<evidence type="ECO:0000313" key="6">
    <source>
        <dbReference type="Proteomes" id="UP000308349"/>
    </source>
</evidence>